<evidence type="ECO:0000256" key="1">
    <source>
        <dbReference type="ARBA" id="ARBA00022670"/>
    </source>
</evidence>
<dbReference type="CDD" id="cd00102">
    <property type="entry name" value="IPT"/>
    <property type="match status" value="1"/>
</dbReference>
<keyword evidence="3" id="KW-0378">Hydrolase</keyword>
<evidence type="ECO:0000256" key="3">
    <source>
        <dbReference type="ARBA" id="ARBA00022801"/>
    </source>
</evidence>
<evidence type="ECO:0000256" key="2">
    <source>
        <dbReference type="ARBA" id="ARBA00022723"/>
    </source>
</evidence>
<dbReference type="EMBL" id="VTWU01000006">
    <property type="protein sequence ID" value="KAA9327553.1"/>
    <property type="molecule type" value="Genomic_DNA"/>
</dbReference>
<dbReference type="InterPro" id="IPR014756">
    <property type="entry name" value="Ig_E-set"/>
</dbReference>
<keyword evidence="2" id="KW-0479">Metal-binding</keyword>
<proteinExistence type="predicted"/>
<dbReference type="GO" id="GO:0004222">
    <property type="term" value="F:metalloendopeptidase activity"/>
    <property type="evidence" value="ECO:0007669"/>
    <property type="project" value="InterPro"/>
</dbReference>
<evidence type="ECO:0000313" key="5">
    <source>
        <dbReference type="EMBL" id="KAA9327553.1"/>
    </source>
</evidence>
<dbReference type="Pfam" id="PF01833">
    <property type="entry name" value="TIG"/>
    <property type="match status" value="1"/>
</dbReference>
<protein>
    <submittedName>
        <fullName evidence="5">T9SS type A sorting domain-containing protein</fullName>
    </submittedName>
</protein>
<dbReference type="AlphaFoldDB" id="A0A7L4ZS51"/>
<organism evidence="5 6">
    <name type="scientific">Hymenobacter busanensis</name>
    <dbReference type="NCBI Taxonomy" id="2607656"/>
    <lineage>
        <taxon>Bacteria</taxon>
        <taxon>Pseudomonadati</taxon>
        <taxon>Bacteroidota</taxon>
        <taxon>Cytophagia</taxon>
        <taxon>Cytophagales</taxon>
        <taxon>Hymenobacteraceae</taxon>
        <taxon>Hymenobacter</taxon>
    </lineage>
</organism>
<dbReference type="InterPro" id="IPR001818">
    <property type="entry name" value="Pept_M10_metallopeptidase"/>
</dbReference>
<dbReference type="Gene3D" id="2.60.40.10">
    <property type="entry name" value="Immunoglobulins"/>
    <property type="match status" value="1"/>
</dbReference>
<keyword evidence="1" id="KW-0645">Protease</keyword>
<evidence type="ECO:0000256" key="4">
    <source>
        <dbReference type="ARBA" id="ARBA00022833"/>
    </source>
</evidence>
<dbReference type="NCBIfam" id="TIGR04183">
    <property type="entry name" value="Por_Secre_tail"/>
    <property type="match status" value="1"/>
</dbReference>
<dbReference type="GO" id="GO:0006508">
    <property type="term" value="P:proteolysis"/>
    <property type="evidence" value="ECO:0007669"/>
    <property type="project" value="UniProtKB-KW"/>
</dbReference>
<comment type="caution">
    <text evidence="5">The sequence shown here is derived from an EMBL/GenBank/DDBJ whole genome shotgun (WGS) entry which is preliminary data.</text>
</comment>
<dbReference type="InterPro" id="IPR002909">
    <property type="entry name" value="IPT_dom"/>
</dbReference>
<dbReference type="Proteomes" id="UP000326380">
    <property type="component" value="Unassembled WGS sequence"/>
</dbReference>
<name>A0A7L4ZS51_9BACT</name>
<dbReference type="InterPro" id="IPR026444">
    <property type="entry name" value="Secre_tail"/>
</dbReference>
<dbReference type="InterPro" id="IPR024079">
    <property type="entry name" value="MetalloPept_cat_dom_sf"/>
</dbReference>
<dbReference type="SUPFAM" id="SSF55486">
    <property type="entry name" value="Metalloproteases ('zincins'), catalytic domain"/>
    <property type="match status" value="1"/>
</dbReference>
<dbReference type="Pfam" id="PF00413">
    <property type="entry name" value="Peptidase_M10"/>
    <property type="match status" value="1"/>
</dbReference>
<keyword evidence="6" id="KW-1185">Reference proteome</keyword>
<evidence type="ECO:0000313" key="6">
    <source>
        <dbReference type="Proteomes" id="UP000326380"/>
    </source>
</evidence>
<keyword evidence="4" id="KW-0862">Zinc</keyword>
<dbReference type="GO" id="GO:0031012">
    <property type="term" value="C:extracellular matrix"/>
    <property type="evidence" value="ECO:0007669"/>
    <property type="project" value="InterPro"/>
</dbReference>
<dbReference type="Pfam" id="PF18962">
    <property type="entry name" value="Por_Secre_tail"/>
    <property type="match status" value="1"/>
</dbReference>
<dbReference type="RefSeq" id="WP_151080000.1">
    <property type="nucleotide sequence ID" value="NZ_CP047647.1"/>
</dbReference>
<dbReference type="Gene3D" id="3.40.390.10">
    <property type="entry name" value="Collagenase (Catalytic Domain)"/>
    <property type="match status" value="1"/>
</dbReference>
<sequence length="704" mass="74918">MKLLLRIRLLPEWECLALFAGLLLTNSSAALAQSGCLLRPVTLAERVAGAPLVVEAGIGAQQPVASGQHLFTVSQLTVFQVLQGQLPAGRLQLAEPGGSLEGRREVVSTAANLQPGQQGVFFLEPDPANPASGFFRLYAGPQGIIRYDLTTRTAADPFTRYASIETEVYPALLALTRQPMRRMLANAALAEPLPQHRPAAVPVVSGFAPTTITAGTGAVLTINGTNFGATRGNGQVLFPDANQGGPPFMYAPANPTDYVLWSDNQIQVRVPSLIIATNGTAGSGVFRVTNNDGETGTSPASLTVVYALTNALASGSTTPTRPRLINDDGQGGYTLQYSPSFTNQAGATASFERALNTWTCATQLRRAVSSTPAPEATANDGVNAVRFGSAVEVPTGVLGFASSYYSGCTLNGVTAFSLVEMDYTFNSGTNWQFGPAQATGSQYDFESVALHELGHGTQLSHIIDPTAVMHFAIANATNKRRLRADSDVAAGLDVFNYSATNPCTPFFPALSPPVAAAVPAVCPRVLPVELVSFTATHNPSHGTRLVWTTASEKNSAYFGVETTALLASDDWAEVQRVPAAGSSNTPRRYEALHAAPLSGIRYYRLRQVDEDGSTQFSPVVSVRGDVTSQLQVYPNPATDRLQVLGPATEGTVQLTFYDLAGRRQLQWLLPASQTEVSVASLRPGWYWVEWSNGNTVLRARLAKN</sequence>
<reference evidence="5 6" key="1">
    <citation type="submission" date="2019-09" db="EMBL/GenBank/DDBJ databases">
        <title>Genome sequence of Hymenobacter sp. M3.</title>
        <authorList>
            <person name="Srinivasan S."/>
        </authorList>
    </citation>
    <scope>NUCLEOTIDE SEQUENCE [LARGE SCALE GENOMIC DNA]</scope>
    <source>
        <strain evidence="5 6">M3</strain>
    </source>
</reference>
<gene>
    <name evidence="5" type="ORF">F0P96_16360</name>
</gene>
<dbReference type="SUPFAM" id="SSF81296">
    <property type="entry name" value="E set domains"/>
    <property type="match status" value="1"/>
</dbReference>
<dbReference type="InterPro" id="IPR013783">
    <property type="entry name" value="Ig-like_fold"/>
</dbReference>
<dbReference type="GO" id="GO:0008270">
    <property type="term" value="F:zinc ion binding"/>
    <property type="evidence" value="ECO:0007669"/>
    <property type="project" value="InterPro"/>
</dbReference>
<accession>A0A7L4ZS51</accession>